<evidence type="ECO:0000256" key="2">
    <source>
        <dbReference type="ARBA" id="ARBA00006285"/>
    </source>
</evidence>
<dbReference type="AlphaFoldDB" id="A0AAV6VKZ1"/>
<keyword evidence="5" id="KW-0175">Coiled coil</keyword>
<sequence>MRENFKNAVYIVVMSLWRRKYILASLGLVWALFYVYIHYVTVAEDFGYSSDGISVKHPVDVAFGNSDDHFITHQKKKSTIKDNGFLVETSSNTKNPSTESETTSNGLGSEHYKHMTEEEIRVHQLNEKLEKQKHRQKSIREKYMAQGIKPTSFLIKEKSNEPEVLNVSTSEKPRENIFIPPLRLVHFDLKGAPPKITYFKAIFPLLKYAGANGILMEYEDTFPFWGPLSPIASSNAYSKKQIRYVLDLAKHHNMIVIPLIQTFGHLEFVLKLPEFKNLREVEDIPQSVCPTNNDTLVMVKMMIDQIMSVHSDSRYLHIGCDEVYQLGHCSRCSRYDRNSLFLAYVKKVAKYVRETHSTIPIIWDDMLRHTTVAEMEKYEIGKLVEPMAWTYVEDVYLFLPNSLWEKYSQVFTHMWTASAYKGAFGETLTVPDTKRHLENNKAWLTVMSEQNSSFTSFRGLALTGWQRYDHFASLCELLPASMPSLALNLMTVTQGKFTKDLFPKLQDLLECSSRIHYHLDLDHDPYMWRALGVCFFPGSSTFRLTLRHSDVTKSLDKYINDITAHKGWMTEYNINHNFSSPLRVNELLRDFSYYNSSLNMLQEAAVKALREVYDDDTVSEWIELNIFPYVKKMKTIWKQGLMLKKYRTWPRRPLPRHVDLPSPPNIDMGIVTS</sequence>
<dbReference type="EMBL" id="JAFNEN010000056">
    <property type="protein sequence ID" value="KAG8197339.1"/>
    <property type="molecule type" value="Genomic_DNA"/>
</dbReference>
<protein>
    <recommendedName>
        <fullName evidence="3">beta-N-acetylhexosaminidase</fullName>
        <ecNumber evidence="3">3.2.1.52</ecNumber>
    </recommendedName>
</protein>
<dbReference type="GO" id="GO:0005975">
    <property type="term" value="P:carbohydrate metabolic process"/>
    <property type="evidence" value="ECO:0007669"/>
    <property type="project" value="InterPro"/>
</dbReference>
<keyword evidence="10" id="KW-1185">Reference proteome</keyword>
<keyword evidence="7" id="KW-0472">Membrane</keyword>
<evidence type="ECO:0000256" key="5">
    <source>
        <dbReference type="SAM" id="Coils"/>
    </source>
</evidence>
<feature type="transmembrane region" description="Helical" evidence="7">
    <location>
        <begin position="21"/>
        <end position="39"/>
    </location>
</feature>
<dbReference type="InterPro" id="IPR038901">
    <property type="entry name" value="HEXDC-like"/>
</dbReference>
<dbReference type="PANTHER" id="PTHR21040:SF8">
    <property type="entry name" value="BCDNA.GH04120"/>
    <property type="match status" value="1"/>
</dbReference>
<comment type="caution">
    <text evidence="9">The sequence shown here is derived from an EMBL/GenBank/DDBJ whole genome shotgun (WGS) entry which is preliminary data.</text>
</comment>
<evidence type="ECO:0000256" key="3">
    <source>
        <dbReference type="ARBA" id="ARBA00012663"/>
    </source>
</evidence>
<dbReference type="Proteomes" id="UP000827092">
    <property type="component" value="Unassembled WGS sequence"/>
</dbReference>
<evidence type="ECO:0000313" key="10">
    <source>
        <dbReference type="Proteomes" id="UP000827092"/>
    </source>
</evidence>
<keyword evidence="7" id="KW-1133">Transmembrane helix</keyword>
<comment type="similarity">
    <text evidence="2">Belongs to the glycosyl hydrolase 20 family.</text>
</comment>
<keyword evidence="4" id="KW-0378">Hydrolase</keyword>
<organism evidence="9 10">
    <name type="scientific">Oedothorax gibbosus</name>
    <dbReference type="NCBI Taxonomy" id="931172"/>
    <lineage>
        <taxon>Eukaryota</taxon>
        <taxon>Metazoa</taxon>
        <taxon>Ecdysozoa</taxon>
        <taxon>Arthropoda</taxon>
        <taxon>Chelicerata</taxon>
        <taxon>Arachnida</taxon>
        <taxon>Araneae</taxon>
        <taxon>Araneomorphae</taxon>
        <taxon>Entelegynae</taxon>
        <taxon>Araneoidea</taxon>
        <taxon>Linyphiidae</taxon>
        <taxon>Erigoninae</taxon>
        <taxon>Oedothorax</taxon>
    </lineage>
</organism>
<dbReference type="GO" id="GO:0004563">
    <property type="term" value="F:beta-N-acetylhexosaminidase activity"/>
    <property type="evidence" value="ECO:0007669"/>
    <property type="project" value="UniProtKB-EC"/>
</dbReference>
<dbReference type="SUPFAM" id="SSF51445">
    <property type="entry name" value="(Trans)glycosidases"/>
    <property type="match status" value="1"/>
</dbReference>
<dbReference type="InterPro" id="IPR015883">
    <property type="entry name" value="Glyco_hydro_20_cat"/>
</dbReference>
<evidence type="ECO:0000256" key="6">
    <source>
        <dbReference type="SAM" id="MobiDB-lite"/>
    </source>
</evidence>
<dbReference type="InterPro" id="IPR017853">
    <property type="entry name" value="GH"/>
</dbReference>
<evidence type="ECO:0000313" key="9">
    <source>
        <dbReference type="EMBL" id="KAG8197339.1"/>
    </source>
</evidence>
<dbReference type="Gene3D" id="3.20.20.80">
    <property type="entry name" value="Glycosidases"/>
    <property type="match status" value="1"/>
</dbReference>
<feature type="coiled-coil region" evidence="5">
    <location>
        <begin position="115"/>
        <end position="146"/>
    </location>
</feature>
<evidence type="ECO:0000259" key="8">
    <source>
        <dbReference type="Pfam" id="PF00728"/>
    </source>
</evidence>
<comment type="catalytic activity">
    <reaction evidence="1">
        <text>Hydrolysis of terminal non-reducing N-acetyl-D-hexosamine residues in N-acetyl-beta-D-hexosaminides.</text>
        <dbReference type="EC" id="3.2.1.52"/>
    </reaction>
</comment>
<gene>
    <name evidence="9" type="ORF">JTE90_013466</name>
</gene>
<keyword evidence="7" id="KW-0812">Transmembrane</keyword>
<proteinExistence type="inferred from homology"/>
<evidence type="ECO:0000256" key="7">
    <source>
        <dbReference type="SAM" id="Phobius"/>
    </source>
</evidence>
<feature type="region of interest" description="Disordered" evidence="6">
    <location>
        <begin position="88"/>
        <end position="109"/>
    </location>
</feature>
<evidence type="ECO:0000256" key="1">
    <source>
        <dbReference type="ARBA" id="ARBA00001231"/>
    </source>
</evidence>
<dbReference type="EC" id="3.2.1.52" evidence="3"/>
<feature type="domain" description="Glycoside hydrolase family 20 catalytic" evidence="8">
    <location>
        <begin position="232"/>
        <end position="372"/>
    </location>
</feature>
<evidence type="ECO:0000256" key="4">
    <source>
        <dbReference type="ARBA" id="ARBA00022801"/>
    </source>
</evidence>
<dbReference type="CDD" id="cd06565">
    <property type="entry name" value="GH20_GcnA-like"/>
    <property type="match status" value="1"/>
</dbReference>
<accession>A0AAV6VKZ1</accession>
<dbReference type="Pfam" id="PF00728">
    <property type="entry name" value="Glyco_hydro_20"/>
    <property type="match status" value="1"/>
</dbReference>
<reference evidence="9 10" key="1">
    <citation type="journal article" date="2022" name="Nat. Ecol. Evol.">
        <title>A masculinizing supergene underlies an exaggerated male reproductive morph in a spider.</title>
        <authorList>
            <person name="Hendrickx F."/>
            <person name="De Corte Z."/>
            <person name="Sonet G."/>
            <person name="Van Belleghem S.M."/>
            <person name="Kostlbacher S."/>
            <person name="Vangestel C."/>
        </authorList>
    </citation>
    <scope>NUCLEOTIDE SEQUENCE [LARGE SCALE GENOMIC DNA]</scope>
    <source>
        <strain evidence="9">W744_W776</strain>
    </source>
</reference>
<name>A0AAV6VKZ1_9ARAC</name>
<dbReference type="PANTHER" id="PTHR21040">
    <property type="entry name" value="BCDNA.GH04120"/>
    <property type="match status" value="1"/>
</dbReference>
<feature type="compositionally biased region" description="Polar residues" evidence="6">
    <location>
        <begin position="88"/>
        <end position="107"/>
    </location>
</feature>